<proteinExistence type="predicted"/>
<evidence type="ECO:0000256" key="6">
    <source>
        <dbReference type="PROSITE-ProRule" id="PRU00169"/>
    </source>
</evidence>
<dbReference type="InterPro" id="IPR039420">
    <property type="entry name" value="WalR-like"/>
</dbReference>
<dbReference type="OrthoDB" id="48397at2"/>
<dbReference type="CDD" id="cd00383">
    <property type="entry name" value="trans_reg_C"/>
    <property type="match status" value="1"/>
</dbReference>
<dbReference type="Gene3D" id="6.10.250.690">
    <property type="match status" value="1"/>
</dbReference>
<dbReference type="RefSeq" id="WP_014296113.1">
    <property type="nucleotide sequence ID" value="NC_016751.1"/>
</dbReference>
<dbReference type="GO" id="GO:0032993">
    <property type="term" value="C:protein-DNA complex"/>
    <property type="evidence" value="ECO:0007669"/>
    <property type="project" value="TreeGrafter"/>
</dbReference>
<dbReference type="Gene3D" id="3.40.50.2300">
    <property type="match status" value="1"/>
</dbReference>
<dbReference type="GO" id="GO:0000976">
    <property type="term" value="F:transcription cis-regulatory region binding"/>
    <property type="evidence" value="ECO:0007669"/>
    <property type="project" value="TreeGrafter"/>
</dbReference>
<dbReference type="SUPFAM" id="SSF46894">
    <property type="entry name" value="C-terminal effector domain of the bipartite response regulators"/>
    <property type="match status" value="1"/>
</dbReference>
<dbReference type="STRING" id="443254.Marpi_0601"/>
<accession>H2J5Q5</accession>
<evidence type="ECO:0000259" key="9">
    <source>
        <dbReference type="PROSITE" id="PS51755"/>
    </source>
</evidence>
<dbReference type="PROSITE" id="PS51755">
    <property type="entry name" value="OMPR_PHOB"/>
    <property type="match status" value="1"/>
</dbReference>
<feature type="domain" description="OmpR/PhoB-type" evidence="9">
    <location>
        <begin position="129"/>
        <end position="226"/>
    </location>
</feature>
<dbReference type="PANTHER" id="PTHR48111:SF73">
    <property type="entry name" value="ALKALINE PHOSPHATASE SYNTHESIS TRANSCRIPTIONAL REGULATORY PROTEIN PHOP"/>
    <property type="match status" value="1"/>
</dbReference>
<dbReference type="KEGG" id="mpz:Marpi_0601"/>
<dbReference type="GO" id="GO:0005829">
    <property type="term" value="C:cytosol"/>
    <property type="evidence" value="ECO:0007669"/>
    <property type="project" value="TreeGrafter"/>
</dbReference>
<evidence type="ECO:0000259" key="8">
    <source>
        <dbReference type="PROSITE" id="PS50110"/>
    </source>
</evidence>
<protein>
    <submittedName>
        <fullName evidence="10">Response regulator with CheY-like receiver domain and winged-helix DNA-binding domain</fullName>
    </submittedName>
</protein>
<evidence type="ECO:0000313" key="11">
    <source>
        <dbReference type="Proteomes" id="UP000007161"/>
    </source>
</evidence>
<organism evidence="10 11">
    <name type="scientific">Marinitoga piezophila (strain DSM 14283 / JCM 11233 / KA3)</name>
    <dbReference type="NCBI Taxonomy" id="443254"/>
    <lineage>
        <taxon>Bacteria</taxon>
        <taxon>Thermotogati</taxon>
        <taxon>Thermotogota</taxon>
        <taxon>Thermotogae</taxon>
        <taxon>Petrotogales</taxon>
        <taxon>Petrotogaceae</taxon>
        <taxon>Marinitoga</taxon>
    </lineage>
</organism>
<dbReference type="Pfam" id="PF00072">
    <property type="entry name" value="Response_reg"/>
    <property type="match status" value="1"/>
</dbReference>
<reference evidence="10 11" key="1">
    <citation type="journal article" date="2012" name="J. Bacteriol.">
        <title>Complete Genome Sequence of the Thermophilic, Piezophilic, Heterotrophic Bacterium Marinitoga piezophila KA3.</title>
        <authorList>
            <person name="Lucas S."/>
            <person name="Han J."/>
            <person name="Lapidus A."/>
            <person name="Cheng J.F."/>
            <person name="Goodwin L.A."/>
            <person name="Pitluck S."/>
            <person name="Peters L."/>
            <person name="Mikhailova N."/>
            <person name="Teshima H."/>
            <person name="Detter J.C."/>
            <person name="Han C."/>
            <person name="Tapia R."/>
            <person name="Land M."/>
            <person name="Hauser L."/>
            <person name="Kyrpides N.C."/>
            <person name="Ivanova N."/>
            <person name="Pagani I."/>
            <person name="Vannier P."/>
            <person name="Oger P."/>
            <person name="Bartlett D.H."/>
            <person name="Noll K.M."/>
            <person name="Woyke T."/>
            <person name="Jebbar M."/>
        </authorList>
    </citation>
    <scope>NUCLEOTIDE SEQUENCE [LARGE SCALE GENOMIC DNA]</scope>
    <source>
        <strain evidence="11">DSM 14283 / JCM 11233 / KA3</strain>
    </source>
</reference>
<dbReference type="InterPro" id="IPR036388">
    <property type="entry name" value="WH-like_DNA-bd_sf"/>
</dbReference>
<dbReference type="SUPFAM" id="SSF52172">
    <property type="entry name" value="CheY-like"/>
    <property type="match status" value="1"/>
</dbReference>
<name>H2J5Q5_MARPK</name>
<dbReference type="PANTHER" id="PTHR48111">
    <property type="entry name" value="REGULATOR OF RPOS"/>
    <property type="match status" value="1"/>
</dbReference>
<dbReference type="SMART" id="SM00862">
    <property type="entry name" value="Trans_reg_C"/>
    <property type="match status" value="1"/>
</dbReference>
<dbReference type="Pfam" id="PF00486">
    <property type="entry name" value="Trans_reg_C"/>
    <property type="match status" value="1"/>
</dbReference>
<dbReference type="SMART" id="SM00448">
    <property type="entry name" value="REC"/>
    <property type="match status" value="1"/>
</dbReference>
<gene>
    <name evidence="10" type="ordered locus">Marpi_0601</name>
</gene>
<keyword evidence="2" id="KW-0902">Two-component regulatory system</keyword>
<dbReference type="Gene3D" id="1.10.10.10">
    <property type="entry name" value="Winged helix-like DNA-binding domain superfamily/Winged helix DNA-binding domain"/>
    <property type="match status" value="1"/>
</dbReference>
<dbReference type="PROSITE" id="PS50110">
    <property type="entry name" value="RESPONSE_REGULATORY"/>
    <property type="match status" value="1"/>
</dbReference>
<dbReference type="EMBL" id="CP003257">
    <property type="protein sequence ID" value="AEX85041.1"/>
    <property type="molecule type" value="Genomic_DNA"/>
</dbReference>
<evidence type="ECO:0000256" key="3">
    <source>
        <dbReference type="ARBA" id="ARBA00023015"/>
    </source>
</evidence>
<keyword evidence="3" id="KW-0805">Transcription regulation</keyword>
<dbReference type="CDD" id="cd17574">
    <property type="entry name" value="REC_OmpR"/>
    <property type="match status" value="1"/>
</dbReference>
<dbReference type="GO" id="GO:0000156">
    <property type="term" value="F:phosphorelay response regulator activity"/>
    <property type="evidence" value="ECO:0007669"/>
    <property type="project" value="TreeGrafter"/>
</dbReference>
<keyword evidence="11" id="KW-1185">Reference proteome</keyword>
<reference evidence="11" key="2">
    <citation type="submission" date="2012-01" db="EMBL/GenBank/DDBJ databases">
        <title>Complete sequence of chromosome of Marinitoga piezophila KA3.</title>
        <authorList>
            <person name="Lucas S."/>
            <person name="Han J."/>
            <person name="Lapidus A."/>
            <person name="Cheng J.-F."/>
            <person name="Goodwin L."/>
            <person name="Pitluck S."/>
            <person name="Peters L."/>
            <person name="Mikhailova N."/>
            <person name="Teshima H."/>
            <person name="Detter J.C."/>
            <person name="Han C."/>
            <person name="Tapia R."/>
            <person name="Land M."/>
            <person name="Hauser L."/>
            <person name="Kyrpides N."/>
            <person name="Ivanova N."/>
            <person name="Pagani I."/>
            <person name="Jebbar M."/>
            <person name="Vannier P."/>
            <person name="Oger P."/>
            <person name="Cario A."/>
            <person name="Bartlett D."/>
            <person name="Noll K.M."/>
            <person name="Woyke T."/>
        </authorList>
    </citation>
    <scope>NUCLEOTIDE SEQUENCE [LARGE SCALE GENOMIC DNA]</scope>
    <source>
        <strain evidence="11">DSM 14283 / JCM 11233 / KA3</strain>
    </source>
</reference>
<dbReference type="GO" id="GO:0006355">
    <property type="term" value="P:regulation of DNA-templated transcription"/>
    <property type="evidence" value="ECO:0007669"/>
    <property type="project" value="InterPro"/>
</dbReference>
<feature type="domain" description="Response regulatory" evidence="8">
    <location>
        <begin position="2"/>
        <end position="116"/>
    </location>
</feature>
<dbReference type="AlphaFoldDB" id="H2J5Q5"/>
<keyword evidence="5" id="KW-0804">Transcription</keyword>
<feature type="modified residue" description="4-aspartylphosphate" evidence="6">
    <location>
        <position position="51"/>
    </location>
</feature>
<evidence type="ECO:0000313" key="10">
    <source>
        <dbReference type="EMBL" id="AEX85041.1"/>
    </source>
</evidence>
<sequence length="230" mass="26804">MKILIIEDEKSILDLIKMNLILEDFEVISSERGEDGINLFKSEMPDLVILDLMLPDIDGFEVLKKLQNMDYNIPIIILTAKNNQNDKLLGLELGADDYITKPFDSKELILRIRNILKRIKKSRFSNDDKTALNVRNKILIYPDERKVLIDSKEIYFTKKEFELFYLLVKNTNKVLSRNAILEKIWGFDSSIDTRAVDMTVQRIRKKIGKCGYLIKSLYGVGYKFEISNEE</sequence>
<dbReference type="HOGENOM" id="CLU_000445_30_4_0"/>
<dbReference type="InterPro" id="IPR016032">
    <property type="entry name" value="Sig_transdc_resp-reg_C-effctor"/>
</dbReference>
<evidence type="ECO:0000256" key="2">
    <source>
        <dbReference type="ARBA" id="ARBA00023012"/>
    </source>
</evidence>
<evidence type="ECO:0000256" key="4">
    <source>
        <dbReference type="ARBA" id="ARBA00023125"/>
    </source>
</evidence>
<evidence type="ECO:0000256" key="7">
    <source>
        <dbReference type="PROSITE-ProRule" id="PRU01091"/>
    </source>
</evidence>
<keyword evidence="4 7" id="KW-0238">DNA-binding</keyword>
<dbReference type="InterPro" id="IPR001867">
    <property type="entry name" value="OmpR/PhoB-type_DNA-bd"/>
</dbReference>
<dbReference type="Proteomes" id="UP000007161">
    <property type="component" value="Chromosome"/>
</dbReference>
<keyword evidence="1 6" id="KW-0597">Phosphoprotein</keyword>
<dbReference type="InterPro" id="IPR001789">
    <property type="entry name" value="Sig_transdc_resp-reg_receiver"/>
</dbReference>
<feature type="DNA-binding region" description="OmpR/PhoB-type" evidence="7">
    <location>
        <begin position="129"/>
        <end position="226"/>
    </location>
</feature>
<evidence type="ECO:0000256" key="5">
    <source>
        <dbReference type="ARBA" id="ARBA00023163"/>
    </source>
</evidence>
<dbReference type="InterPro" id="IPR011006">
    <property type="entry name" value="CheY-like_superfamily"/>
</dbReference>
<evidence type="ECO:0000256" key="1">
    <source>
        <dbReference type="ARBA" id="ARBA00022553"/>
    </source>
</evidence>
<dbReference type="FunFam" id="3.40.50.2300:FF:000001">
    <property type="entry name" value="DNA-binding response regulator PhoB"/>
    <property type="match status" value="1"/>
</dbReference>
<dbReference type="eggNOG" id="COG0745">
    <property type="taxonomic scope" value="Bacteria"/>
</dbReference>